<feature type="domain" description="LysM" evidence="5">
    <location>
        <begin position="158"/>
        <end position="207"/>
    </location>
</feature>
<dbReference type="Pfam" id="PF01476">
    <property type="entry name" value="LysM"/>
    <property type="match status" value="1"/>
</dbReference>
<evidence type="ECO:0000256" key="3">
    <source>
        <dbReference type="SAM" id="MobiDB-lite"/>
    </source>
</evidence>
<dbReference type="SUPFAM" id="SSF54106">
    <property type="entry name" value="LysM domain"/>
    <property type="match status" value="1"/>
</dbReference>
<evidence type="ECO:0000256" key="4">
    <source>
        <dbReference type="SAM" id="SignalP"/>
    </source>
</evidence>
<proteinExistence type="inferred from homology"/>
<accession>A0A1I4CYH5</accession>
<dbReference type="GO" id="GO:0016787">
    <property type="term" value="F:hydrolase activity"/>
    <property type="evidence" value="ECO:0007669"/>
    <property type="project" value="UniProtKB-KW"/>
</dbReference>
<dbReference type="PANTHER" id="PTHR34700:SF4">
    <property type="entry name" value="PHAGE-LIKE ELEMENT PBSX PROTEIN XKDP"/>
    <property type="match status" value="1"/>
</dbReference>
<dbReference type="SMART" id="SM00257">
    <property type="entry name" value="LysM"/>
    <property type="match status" value="1"/>
</dbReference>
<dbReference type="AlphaFoldDB" id="A0A1I4CYH5"/>
<keyword evidence="2" id="KW-0378">Hydrolase</keyword>
<feature type="compositionally biased region" description="Basic and acidic residues" evidence="3">
    <location>
        <begin position="215"/>
        <end position="227"/>
    </location>
</feature>
<organism evidence="6 7">
    <name type="scientific">Streptomyces pini</name>
    <dbReference type="NCBI Taxonomy" id="1520580"/>
    <lineage>
        <taxon>Bacteria</taxon>
        <taxon>Bacillati</taxon>
        <taxon>Actinomycetota</taxon>
        <taxon>Actinomycetes</taxon>
        <taxon>Kitasatosporales</taxon>
        <taxon>Streptomycetaceae</taxon>
        <taxon>Streptomyces</taxon>
    </lineage>
</organism>
<comment type="similarity">
    <text evidence="1">Belongs to the transglycosylase family. Rpf subfamily.</text>
</comment>
<evidence type="ECO:0000259" key="5">
    <source>
        <dbReference type="PROSITE" id="PS51782"/>
    </source>
</evidence>
<dbReference type="Gene3D" id="1.10.530.10">
    <property type="match status" value="2"/>
</dbReference>
<sequence>MSRGRHRRPSKSLISRQFSRISLVAAAGGAGIAAPVVAAGSANAASTAVWEKVAECESSGNWSINTGNGYYGGLQFSQSSWEAAGGTQYAPRADLATKQEQIAAGEKLLELQGPGAWPTCGPAAGLARGSGAPDSAPAPQTGGESEVRAEAERKPAAGSHTVAPGDTLHKIATAHDVEGGWQTVYDANRETVGDNPHLIFPGQELTLAARSSDGGQDRTPERADRTQVRPTAEKTAPQASPKAYADNLDGWIREALDIMRANGIPGSYEGIHRNIMRESSGNPNAINNWDINAQRGTPSIGLLQVIKPTFDAYHVPGTANSQYDPVANIVAACNYAADRYGSIDNVNGPY</sequence>
<dbReference type="PROSITE" id="PS51782">
    <property type="entry name" value="LYSM"/>
    <property type="match status" value="1"/>
</dbReference>
<gene>
    <name evidence="6" type="ORF">SAMN05192584_109150</name>
</gene>
<feature type="region of interest" description="Disordered" evidence="3">
    <location>
        <begin position="209"/>
        <end position="241"/>
    </location>
</feature>
<dbReference type="InterPro" id="IPR018392">
    <property type="entry name" value="LysM"/>
</dbReference>
<dbReference type="RefSeq" id="WP_093850154.1">
    <property type="nucleotide sequence ID" value="NZ_FOSG01000009.1"/>
</dbReference>
<dbReference type="InterPro" id="IPR036779">
    <property type="entry name" value="LysM_dom_sf"/>
</dbReference>
<dbReference type="InterPro" id="IPR010618">
    <property type="entry name" value="RPF"/>
</dbReference>
<dbReference type="OrthoDB" id="4629613at2"/>
<evidence type="ECO:0000256" key="2">
    <source>
        <dbReference type="ARBA" id="ARBA00022801"/>
    </source>
</evidence>
<dbReference type="CDD" id="cd00118">
    <property type="entry name" value="LysM"/>
    <property type="match status" value="1"/>
</dbReference>
<keyword evidence="4" id="KW-0732">Signal</keyword>
<dbReference type="SUPFAM" id="SSF53955">
    <property type="entry name" value="Lysozyme-like"/>
    <property type="match status" value="2"/>
</dbReference>
<protein>
    <submittedName>
        <fullName evidence="6">LysM domain-containing protein</fullName>
    </submittedName>
</protein>
<feature type="region of interest" description="Disordered" evidence="3">
    <location>
        <begin position="120"/>
        <end position="166"/>
    </location>
</feature>
<feature type="signal peptide" evidence="4">
    <location>
        <begin position="1"/>
        <end position="38"/>
    </location>
</feature>
<dbReference type="CDD" id="cd13925">
    <property type="entry name" value="RPF"/>
    <property type="match status" value="1"/>
</dbReference>
<dbReference type="Pfam" id="PF06737">
    <property type="entry name" value="Transglycosylas"/>
    <property type="match status" value="1"/>
</dbReference>
<dbReference type="InterPro" id="IPR023346">
    <property type="entry name" value="Lysozyme-like_dom_sf"/>
</dbReference>
<dbReference type="Pfam" id="PF01464">
    <property type="entry name" value="SLT"/>
    <property type="match status" value="1"/>
</dbReference>
<dbReference type="EMBL" id="FOSG01000009">
    <property type="protein sequence ID" value="SFK84921.1"/>
    <property type="molecule type" value="Genomic_DNA"/>
</dbReference>
<feature type="chain" id="PRO_5038763122" evidence="4">
    <location>
        <begin position="39"/>
        <end position="350"/>
    </location>
</feature>
<evidence type="ECO:0000313" key="7">
    <source>
        <dbReference type="Proteomes" id="UP000198928"/>
    </source>
</evidence>
<dbReference type="Gene3D" id="3.10.350.10">
    <property type="entry name" value="LysM domain"/>
    <property type="match status" value="1"/>
</dbReference>
<name>A0A1I4CYH5_9ACTN</name>
<evidence type="ECO:0000256" key="1">
    <source>
        <dbReference type="ARBA" id="ARBA00010830"/>
    </source>
</evidence>
<dbReference type="InterPro" id="IPR008258">
    <property type="entry name" value="Transglycosylase_SLT_dom_1"/>
</dbReference>
<dbReference type="InterPro" id="IPR052196">
    <property type="entry name" value="Bact_Kbp"/>
</dbReference>
<feature type="compositionally biased region" description="Basic and acidic residues" evidence="3">
    <location>
        <begin position="145"/>
        <end position="155"/>
    </location>
</feature>
<evidence type="ECO:0000313" key="6">
    <source>
        <dbReference type="EMBL" id="SFK84921.1"/>
    </source>
</evidence>
<reference evidence="7" key="1">
    <citation type="submission" date="2016-10" db="EMBL/GenBank/DDBJ databases">
        <authorList>
            <person name="Varghese N."/>
            <person name="Submissions S."/>
        </authorList>
    </citation>
    <scope>NUCLEOTIDE SEQUENCE [LARGE SCALE GENOMIC DNA]</scope>
    <source>
        <strain evidence="7">PL19</strain>
    </source>
</reference>
<dbReference type="PANTHER" id="PTHR34700">
    <property type="entry name" value="POTASSIUM BINDING PROTEIN KBP"/>
    <property type="match status" value="1"/>
</dbReference>
<dbReference type="Proteomes" id="UP000198928">
    <property type="component" value="Unassembled WGS sequence"/>
</dbReference>
<keyword evidence="7" id="KW-1185">Reference proteome</keyword>